<dbReference type="GO" id="GO:0004725">
    <property type="term" value="F:protein tyrosine phosphatase activity"/>
    <property type="evidence" value="ECO:0007669"/>
    <property type="project" value="InterPro"/>
</dbReference>
<reference evidence="5" key="1">
    <citation type="submission" date="2020-12" db="UniProtKB">
        <authorList>
            <consortium name="WormBaseParasite"/>
        </authorList>
    </citation>
    <scope>IDENTIFICATION</scope>
    <source>
        <strain evidence="5">MHco3</strain>
    </source>
</reference>
<accession>A0A7I4YJE0</accession>
<feature type="compositionally biased region" description="Basic and acidic residues" evidence="1">
    <location>
        <begin position="1"/>
        <end position="23"/>
    </location>
</feature>
<sequence length="504" mass="58087">FTHGLMPEEVKADEVGDYNKKSSDVQNKSTLSNEPLKKTPSAELAQKFNSYRNKPNPPEIRKVTPDMRIKAKSVKVVRLPRVSSMGKSMRRKSNRGKKLGKMKSEDPSDVITQDVMEDSPPTKPPEKGKKESGTDGKNSLSQEKTVTQAKSSSAEGSRSLEGKVQKSSNETIKEFSLTDNRYVWSQNILQTMNTITIRKEFIQNKNYKPPEYTCEHFKRNISKNRYEDVLCIDSTRVVLKERTPDTDYIHASWVDMPDGQRYISTQGPLQETLEDFWHMVYTEKSYVIVMLCCLREGNNEKCFLYFPRNSDECGKYGNYKVYFKEIVPNNFSSVKHHILTVKNVRRKDSYDVHHISYSEWPDYTAPLDPTPTIGLLKLVRNLSRSNPIVVHCSGGIGRSVCFIGVDYIAQKVKGDSNAKMIDMLKDLRNRRFQGVQGIIQYTYLHVCVLELFVQEGVLPREGKYTEFLNAYVNMLTRYNRRMAELATREEEKDEKKSKIKKVTR</sequence>
<feature type="compositionally biased region" description="Basic and acidic residues" evidence="1">
    <location>
        <begin position="124"/>
        <end position="134"/>
    </location>
</feature>
<feature type="compositionally biased region" description="Basic and acidic residues" evidence="1">
    <location>
        <begin position="59"/>
        <end position="69"/>
    </location>
</feature>
<dbReference type="AlphaFoldDB" id="A0A7I4YJE0"/>
<dbReference type="SUPFAM" id="SSF52799">
    <property type="entry name" value="(Phosphotyrosine protein) phosphatases II"/>
    <property type="match status" value="1"/>
</dbReference>
<dbReference type="PANTHER" id="PTHR46163:SF10">
    <property type="entry name" value="PROTEIN-TYROSINE PHOSPHATASE-RELATED"/>
    <property type="match status" value="1"/>
</dbReference>
<evidence type="ECO:0000313" key="4">
    <source>
        <dbReference type="Proteomes" id="UP000025227"/>
    </source>
</evidence>
<dbReference type="CDD" id="cd00047">
    <property type="entry name" value="PTPc"/>
    <property type="match status" value="1"/>
</dbReference>
<dbReference type="PROSITE" id="PS50055">
    <property type="entry name" value="TYR_PHOSPHATASE_PTP"/>
    <property type="match status" value="1"/>
</dbReference>
<organism evidence="4 5">
    <name type="scientific">Haemonchus contortus</name>
    <name type="common">Barber pole worm</name>
    <dbReference type="NCBI Taxonomy" id="6289"/>
    <lineage>
        <taxon>Eukaryota</taxon>
        <taxon>Metazoa</taxon>
        <taxon>Ecdysozoa</taxon>
        <taxon>Nematoda</taxon>
        <taxon>Chromadorea</taxon>
        <taxon>Rhabditida</taxon>
        <taxon>Rhabditina</taxon>
        <taxon>Rhabditomorpha</taxon>
        <taxon>Strongyloidea</taxon>
        <taxon>Trichostrongylidae</taxon>
        <taxon>Haemonchus</taxon>
    </lineage>
</organism>
<feature type="compositionally biased region" description="Polar residues" evidence="1">
    <location>
        <begin position="135"/>
        <end position="156"/>
    </location>
</feature>
<evidence type="ECO:0000259" key="3">
    <source>
        <dbReference type="PROSITE" id="PS50056"/>
    </source>
</evidence>
<dbReference type="PRINTS" id="PR00700">
    <property type="entry name" value="PRTYPHPHTASE"/>
</dbReference>
<feature type="domain" description="Tyrosine-protein phosphatase" evidence="2">
    <location>
        <begin position="197"/>
        <end position="451"/>
    </location>
</feature>
<dbReference type="OrthoDB" id="6058203at2759"/>
<keyword evidence="4" id="KW-1185">Reference proteome</keyword>
<dbReference type="PROSITE" id="PS50056">
    <property type="entry name" value="TYR_PHOSPHATASE_2"/>
    <property type="match status" value="1"/>
</dbReference>
<dbReference type="InterPro" id="IPR029021">
    <property type="entry name" value="Prot-tyrosine_phosphatase-like"/>
</dbReference>
<dbReference type="WBParaSite" id="HCON_00098570-00001">
    <property type="protein sequence ID" value="HCON_00098570-00001"/>
    <property type="gene ID" value="HCON_00098570"/>
</dbReference>
<dbReference type="InterPro" id="IPR000242">
    <property type="entry name" value="PTP_cat"/>
</dbReference>
<dbReference type="InterPro" id="IPR003595">
    <property type="entry name" value="Tyr_Pase_cat"/>
</dbReference>
<dbReference type="SMART" id="SM00194">
    <property type="entry name" value="PTPc"/>
    <property type="match status" value="1"/>
</dbReference>
<evidence type="ECO:0000259" key="2">
    <source>
        <dbReference type="PROSITE" id="PS50055"/>
    </source>
</evidence>
<proteinExistence type="predicted"/>
<dbReference type="SMART" id="SM00404">
    <property type="entry name" value="PTPc_motif"/>
    <property type="match status" value="1"/>
</dbReference>
<feature type="region of interest" description="Disordered" evidence="1">
    <location>
        <begin position="1"/>
        <end position="169"/>
    </location>
</feature>
<dbReference type="Gene3D" id="3.90.190.10">
    <property type="entry name" value="Protein tyrosine phosphatase superfamily"/>
    <property type="match status" value="1"/>
</dbReference>
<dbReference type="InterPro" id="IPR000387">
    <property type="entry name" value="Tyr_Pase_dom"/>
</dbReference>
<dbReference type="InterPro" id="IPR052782">
    <property type="entry name" value="Oocyte-zygote_transition_reg"/>
</dbReference>
<evidence type="ECO:0000313" key="5">
    <source>
        <dbReference type="WBParaSite" id="HCON_00098570-00001"/>
    </source>
</evidence>
<feature type="domain" description="Tyrosine specific protein phosphatases" evidence="3">
    <location>
        <begin position="373"/>
        <end position="442"/>
    </location>
</feature>
<dbReference type="Proteomes" id="UP000025227">
    <property type="component" value="Unplaced"/>
</dbReference>
<dbReference type="OMA" id="LWLMALE"/>
<protein>
    <submittedName>
        <fullName evidence="5">Protein-tyrosine phosphatase domain containing protein</fullName>
    </submittedName>
</protein>
<dbReference type="Pfam" id="PF00102">
    <property type="entry name" value="Y_phosphatase"/>
    <property type="match status" value="1"/>
</dbReference>
<dbReference type="PANTHER" id="PTHR46163">
    <property type="entry name" value="TYROSINE-PROTEIN PHOSPHATASE-RELATED"/>
    <property type="match status" value="1"/>
</dbReference>
<evidence type="ECO:0000256" key="1">
    <source>
        <dbReference type="SAM" id="MobiDB-lite"/>
    </source>
</evidence>
<feature type="compositionally biased region" description="Polar residues" evidence="1">
    <location>
        <begin position="24"/>
        <end position="33"/>
    </location>
</feature>
<feature type="compositionally biased region" description="Basic residues" evidence="1">
    <location>
        <begin position="88"/>
        <end position="101"/>
    </location>
</feature>
<name>A0A7I4YJE0_HAECO</name>